<organism evidence="2 3">
    <name type="scientific">Falsiroseomonas tokyonensis</name>
    <dbReference type="NCBI Taxonomy" id="430521"/>
    <lineage>
        <taxon>Bacteria</taxon>
        <taxon>Pseudomonadati</taxon>
        <taxon>Pseudomonadota</taxon>
        <taxon>Alphaproteobacteria</taxon>
        <taxon>Acetobacterales</taxon>
        <taxon>Roseomonadaceae</taxon>
        <taxon>Falsiroseomonas</taxon>
    </lineage>
</organism>
<evidence type="ECO:0000313" key="3">
    <source>
        <dbReference type="Proteomes" id="UP001595420"/>
    </source>
</evidence>
<feature type="domain" description="ChrR-like cupin" evidence="1">
    <location>
        <begin position="22"/>
        <end position="105"/>
    </location>
</feature>
<accession>A0ABV7BRJ4</accession>
<comment type="caution">
    <text evidence="2">The sequence shown here is derived from an EMBL/GenBank/DDBJ whole genome shotgun (WGS) entry which is preliminary data.</text>
</comment>
<sequence>MTSTILRAEEVRFSPFNLPGFTGGTEAAFLNTDTTAAPFIALLRMEPGAELAKHYHPKAIEAVYVLEGEMINDGERLPAGSIVSHGPGVAHGPHRTETGCVLMFIQYPGVGPDDSVFV</sequence>
<dbReference type="EMBL" id="JBHRSB010000002">
    <property type="protein sequence ID" value="MFC2999511.1"/>
    <property type="molecule type" value="Genomic_DNA"/>
</dbReference>
<name>A0ABV7BRJ4_9PROT</name>
<reference evidence="3" key="1">
    <citation type="journal article" date="2019" name="Int. J. Syst. Evol. Microbiol.">
        <title>The Global Catalogue of Microorganisms (GCM) 10K type strain sequencing project: providing services to taxonomists for standard genome sequencing and annotation.</title>
        <authorList>
            <consortium name="The Broad Institute Genomics Platform"/>
            <consortium name="The Broad Institute Genome Sequencing Center for Infectious Disease"/>
            <person name="Wu L."/>
            <person name="Ma J."/>
        </authorList>
    </citation>
    <scope>NUCLEOTIDE SEQUENCE [LARGE SCALE GENOMIC DNA]</scope>
    <source>
        <strain evidence="3">CGMCC 1.16855</strain>
    </source>
</reference>
<keyword evidence="3" id="KW-1185">Reference proteome</keyword>
<dbReference type="Proteomes" id="UP001595420">
    <property type="component" value="Unassembled WGS sequence"/>
</dbReference>
<evidence type="ECO:0000313" key="2">
    <source>
        <dbReference type="EMBL" id="MFC2999511.1"/>
    </source>
</evidence>
<gene>
    <name evidence="2" type="ORF">ACFOD3_06375</name>
</gene>
<dbReference type="Pfam" id="PF12973">
    <property type="entry name" value="Cupin_7"/>
    <property type="match status" value="1"/>
</dbReference>
<protein>
    <submittedName>
        <fullName evidence="2">Cupin domain-containing protein</fullName>
    </submittedName>
</protein>
<dbReference type="RefSeq" id="WP_216835569.1">
    <property type="nucleotide sequence ID" value="NZ_JAFNJS010000002.1"/>
</dbReference>
<evidence type="ECO:0000259" key="1">
    <source>
        <dbReference type="Pfam" id="PF12973"/>
    </source>
</evidence>
<dbReference type="InterPro" id="IPR025979">
    <property type="entry name" value="ChrR-like_cupin_dom"/>
</dbReference>
<proteinExistence type="predicted"/>